<dbReference type="CDD" id="cd03220">
    <property type="entry name" value="ABC_KpsT_Wzt"/>
    <property type="match status" value="1"/>
</dbReference>
<proteinExistence type="inferred from homology"/>
<keyword evidence="3" id="KW-0547">Nucleotide-binding</keyword>
<evidence type="ECO:0000256" key="2">
    <source>
        <dbReference type="ARBA" id="ARBA00022448"/>
    </source>
</evidence>
<dbReference type="GO" id="GO:0016020">
    <property type="term" value="C:membrane"/>
    <property type="evidence" value="ECO:0007669"/>
    <property type="project" value="InterPro"/>
</dbReference>
<dbReference type="SMART" id="SM00382">
    <property type="entry name" value="AAA"/>
    <property type="match status" value="1"/>
</dbReference>
<keyword evidence="2" id="KW-0813">Transport</keyword>
<dbReference type="PROSITE" id="PS50893">
    <property type="entry name" value="ABC_TRANSPORTER_2"/>
    <property type="match status" value="1"/>
</dbReference>
<keyword evidence="4" id="KW-0067">ATP-binding</keyword>
<evidence type="ECO:0000313" key="6">
    <source>
        <dbReference type="EMBL" id="PCC82752.1"/>
    </source>
</evidence>
<dbReference type="GO" id="GO:0140359">
    <property type="term" value="F:ABC-type transporter activity"/>
    <property type="evidence" value="ECO:0007669"/>
    <property type="project" value="InterPro"/>
</dbReference>
<organism evidence="6 7">
    <name type="scientific">Corynebacterium accolens</name>
    <dbReference type="NCBI Taxonomy" id="38284"/>
    <lineage>
        <taxon>Bacteria</taxon>
        <taxon>Bacillati</taxon>
        <taxon>Actinomycetota</taxon>
        <taxon>Actinomycetes</taxon>
        <taxon>Mycobacteriales</taxon>
        <taxon>Corynebacteriaceae</taxon>
        <taxon>Corynebacterium</taxon>
    </lineage>
</organism>
<dbReference type="InterPro" id="IPR027417">
    <property type="entry name" value="P-loop_NTPase"/>
</dbReference>
<dbReference type="SUPFAM" id="SSF52540">
    <property type="entry name" value="P-loop containing nucleoside triphosphate hydrolases"/>
    <property type="match status" value="1"/>
</dbReference>
<dbReference type="Pfam" id="PF00005">
    <property type="entry name" value="ABC_tran"/>
    <property type="match status" value="1"/>
</dbReference>
<gene>
    <name evidence="6" type="ORF">COM45_08015</name>
</gene>
<dbReference type="PANTHER" id="PTHR46743:SF2">
    <property type="entry name" value="TEICHOIC ACIDS EXPORT ATP-BINDING PROTEIN TAGH"/>
    <property type="match status" value="1"/>
</dbReference>
<dbReference type="PANTHER" id="PTHR46743">
    <property type="entry name" value="TEICHOIC ACIDS EXPORT ATP-BINDING PROTEIN TAGH"/>
    <property type="match status" value="1"/>
</dbReference>
<comment type="similarity">
    <text evidence="1">Belongs to the ABC transporter superfamily.</text>
</comment>
<evidence type="ECO:0000259" key="5">
    <source>
        <dbReference type="PROSITE" id="PS50893"/>
    </source>
</evidence>
<feature type="domain" description="ABC transporter" evidence="5">
    <location>
        <begin position="9"/>
        <end position="244"/>
    </location>
</feature>
<name>A0A2A4AJT6_9CORY</name>
<comment type="caution">
    <text evidence="6">The sequence shown here is derived from an EMBL/GenBank/DDBJ whole genome shotgun (WGS) entry which is preliminary data.</text>
</comment>
<dbReference type="InterPro" id="IPR015860">
    <property type="entry name" value="ABC_transpr_TagH-like"/>
</dbReference>
<evidence type="ECO:0000256" key="3">
    <source>
        <dbReference type="ARBA" id="ARBA00022741"/>
    </source>
</evidence>
<dbReference type="AlphaFoldDB" id="A0A2A4AJT6"/>
<dbReference type="InterPro" id="IPR003593">
    <property type="entry name" value="AAA+_ATPase"/>
</dbReference>
<protein>
    <submittedName>
        <fullName evidence="6">ABC transporter</fullName>
    </submittedName>
</protein>
<dbReference type="Proteomes" id="UP000218690">
    <property type="component" value="Unassembled WGS sequence"/>
</dbReference>
<evidence type="ECO:0000313" key="7">
    <source>
        <dbReference type="Proteomes" id="UP000218690"/>
    </source>
</evidence>
<sequence>MQALSDPSVVVRSVSKTYLVNRDGTEHGLWLKRRGTKVEALKATNFVVLKGESIGIIGKNGSGKSTLLKMIAGQEKPTSGEILVSSEPALLTVSAALQQHLTGMENIRLGLLASGLTPEAVAEVEESVANWADIGDAVHRPMNTYSSGMGARLKFSIATAVKPDILLVDEALATGDTAFAARAKQRMDEFLADAATIFIVSHAPTTIRENCSRAIWIHEGQVIADGDAYYVSSQYGRWSKAESENDRVTAGQILRRMAGDYVPPKILFDTEAAKLL</sequence>
<accession>A0A2A4AJT6</accession>
<evidence type="ECO:0000256" key="4">
    <source>
        <dbReference type="ARBA" id="ARBA00022840"/>
    </source>
</evidence>
<dbReference type="InterPro" id="IPR050683">
    <property type="entry name" value="Bact_Polysacc_Export_ATP-bd"/>
</dbReference>
<dbReference type="Gene3D" id="3.40.50.300">
    <property type="entry name" value="P-loop containing nucleotide triphosphate hydrolases"/>
    <property type="match status" value="1"/>
</dbReference>
<dbReference type="GO" id="GO:0016887">
    <property type="term" value="F:ATP hydrolysis activity"/>
    <property type="evidence" value="ECO:0007669"/>
    <property type="project" value="InterPro"/>
</dbReference>
<dbReference type="GO" id="GO:0005524">
    <property type="term" value="F:ATP binding"/>
    <property type="evidence" value="ECO:0007669"/>
    <property type="project" value="UniProtKB-KW"/>
</dbReference>
<evidence type="ECO:0000256" key="1">
    <source>
        <dbReference type="ARBA" id="ARBA00005417"/>
    </source>
</evidence>
<dbReference type="EMBL" id="NWBP01000023">
    <property type="protein sequence ID" value="PCC82752.1"/>
    <property type="molecule type" value="Genomic_DNA"/>
</dbReference>
<reference evidence="6 7" key="1">
    <citation type="submission" date="2017-09" db="EMBL/GenBank/DDBJ databases">
        <title>Draft Genome Sequence of Corynebacterium accolens AH4003.</title>
        <authorList>
            <person name="Chen Y."/>
            <person name="Oosthuysen W.F."/>
            <person name="Kelley S."/>
            <person name="Horswill A."/>
        </authorList>
    </citation>
    <scope>NUCLEOTIDE SEQUENCE [LARGE SCALE GENOMIC DNA]</scope>
    <source>
        <strain evidence="6 7">AH4003</strain>
    </source>
</reference>
<dbReference type="InterPro" id="IPR003439">
    <property type="entry name" value="ABC_transporter-like_ATP-bd"/>
</dbReference>